<sequence>MRVMTEFCDYLTTHTRRASRPIALLMPSSPPSARISNSTWRMWRSSRSISRTLPPTPTTHHDHPTITAIEFLTTPGTTVRYSLLRNTLKLSSRYARASCFFDSDIGTSWLFDEMPQRDRSVTALVMDGQPEEALRLWRDRSIVNSSLGPSKVSKNGRKNRRDL</sequence>
<dbReference type="AlphaFoldDB" id="A0A8K0N512"/>
<gene>
    <name evidence="1" type="ORF">COCNU_07G008230</name>
</gene>
<comment type="caution">
    <text evidence="1">The sequence shown here is derived from an EMBL/GenBank/DDBJ whole genome shotgun (WGS) entry which is preliminary data.</text>
</comment>
<evidence type="ECO:0000313" key="1">
    <source>
        <dbReference type="EMBL" id="KAG1354711.1"/>
    </source>
</evidence>
<evidence type="ECO:0000313" key="2">
    <source>
        <dbReference type="Proteomes" id="UP000797356"/>
    </source>
</evidence>
<reference evidence="1" key="2">
    <citation type="submission" date="2019-07" db="EMBL/GenBank/DDBJ databases">
        <authorList>
            <person name="Yang Y."/>
            <person name="Bocs S."/>
            <person name="Baudouin L."/>
        </authorList>
    </citation>
    <scope>NUCLEOTIDE SEQUENCE</scope>
    <source>
        <tissue evidence="1">Spear leaf of Hainan Tall coconut</tissue>
    </source>
</reference>
<proteinExistence type="predicted"/>
<organism evidence="1 2">
    <name type="scientific">Cocos nucifera</name>
    <name type="common">Coconut palm</name>
    <dbReference type="NCBI Taxonomy" id="13894"/>
    <lineage>
        <taxon>Eukaryota</taxon>
        <taxon>Viridiplantae</taxon>
        <taxon>Streptophyta</taxon>
        <taxon>Embryophyta</taxon>
        <taxon>Tracheophyta</taxon>
        <taxon>Spermatophyta</taxon>
        <taxon>Magnoliopsida</taxon>
        <taxon>Liliopsida</taxon>
        <taxon>Arecaceae</taxon>
        <taxon>Arecoideae</taxon>
        <taxon>Cocoseae</taxon>
        <taxon>Attaleinae</taxon>
        <taxon>Cocos</taxon>
    </lineage>
</organism>
<keyword evidence="2" id="KW-1185">Reference proteome</keyword>
<dbReference type="EMBL" id="CM017878">
    <property type="protein sequence ID" value="KAG1354711.1"/>
    <property type="molecule type" value="Genomic_DNA"/>
</dbReference>
<reference evidence="1" key="1">
    <citation type="journal article" date="2017" name="Gigascience">
        <title>The genome draft of coconut (Cocos nucifera).</title>
        <authorList>
            <person name="Xiao Y."/>
            <person name="Xu P."/>
            <person name="Fan H."/>
            <person name="Baudouin L."/>
            <person name="Xia W."/>
            <person name="Bocs S."/>
            <person name="Xu J."/>
            <person name="Li Q."/>
            <person name="Guo A."/>
            <person name="Zhou L."/>
            <person name="Li J."/>
            <person name="Wu Y."/>
            <person name="Ma Z."/>
            <person name="Armero A."/>
            <person name="Issali A.E."/>
            <person name="Liu N."/>
            <person name="Peng M."/>
            <person name="Yang Y."/>
        </authorList>
    </citation>
    <scope>NUCLEOTIDE SEQUENCE</scope>
    <source>
        <tissue evidence="1">Spear leaf of Hainan Tall coconut</tissue>
    </source>
</reference>
<accession>A0A8K0N512</accession>
<dbReference type="Proteomes" id="UP000797356">
    <property type="component" value="Chromosome 7"/>
</dbReference>
<name>A0A8K0N512_COCNU</name>
<protein>
    <submittedName>
        <fullName evidence="1">Uncharacterized protein</fullName>
    </submittedName>
</protein>